<organism evidence="1 2">
    <name type="scientific">Cyclocybe aegerita</name>
    <name type="common">Black poplar mushroom</name>
    <name type="synonym">Agrocybe aegerita</name>
    <dbReference type="NCBI Taxonomy" id="1973307"/>
    <lineage>
        <taxon>Eukaryota</taxon>
        <taxon>Fungi</taxon>
        <taxon>Dikarya</taxon>
        <taxon>Basidiomycota</taxon>
        <taxon>Agaricomycotina</taxon>
        <taxon>Agaricomycetes</taxon>
        <taxon>Agaricomycetidae</taxon>
        <taxon>Agaricales</taxon>
        <taxon>Agaricineae</taxon>
        <taxon>Bolbitiaceae</taxon>
        <taxon>Cyclocybe</taxon>
    </lineage>
</organism>
<comment type="caution">
    <text evidence="1">The sequence shown here is derived from an EMBL/GenBank/DDBJ whole genome shotgun (WGS) entry which is preliminary data.</text>
</comment>
<dbReference type="Proteomes" id="UP000467700">
    <property type="component" value="Unassembled WGS sequence"/>
</dbReference>
<evidence type="ECO:0000313" key="2">
    <source>
        <dbReference type="Proteomes" id="UP000467700"/>
    </source>
</evidence>
<keyword evidence="2" id="KW-1185">Reference proteome</keyword>
<protein>
    <submittedName>
        <fullName evidence="1">Uncharacterized protein</fullName>
    </submittedName>
</protein>
<sequence>MSGISTTLEFFSKDHLIIDVLSKYSKCWFSANTKWTNLTLDLNVMWQSCGIVQFEQNALDLYSKGSSVPTVFETSIDVGDNGVEFLELLPYINIFSQCNFSHITMLSIHLTFSPNTAPTAISRLRDVIAHFVHVLPEVQALATSMEVISELTRFPRDAGNPTPFPKLKALTLYDMFLIREYDETGEHDDPGREAAELFFRQRQEDGCPIQVLDLTPCKCSTLPDMSYLENVEGMKVEWLDRGGNWQEARCGSGRVAQGLGWNFSVRKM</sequence>
<evidence type="ECO:0000313" key="1">
    <source>
        <dbReference type="EMBL" id="CAA7261041.1"/>
    </source>
</evidence>
<dbReference type="EMBL" id="CACVBS010000031">
    <property type="protein sequence ID" value="CAA7261041.1"/>
    <property type="molecule type" value="Genomic_DNA"/>
</dbReference>
<reference evidence="1 2" key="1">
    <citation type="submission" date="2020-01" db="EMBL/GenBank/DDBJ databases">
        <authorList>
            <person name="Gupta K D."/>
        </authorList>
    </citation>
    <scope>NUCLEOTIDE SEQUENCE [LARGE SCALE GENOMIC DNA]</scope>
</reference>
<accession>A0A8S0VXM8</accession>
<proteinExistence type="predicted"/>
<dbReference type="AlphaFoldDB" id="A0A8S0VXM8"/>
<gene>
    <name evidence="1" type="ORF">AAE3_LOCUS3193</name>
</gene>
<name>A0A8S0VXM8_CYCAE</name>